<evidence type="ECO:0000313" key="1">
    <source>
        <dbReference type="EMBL" id="EKE26921.1"/>
    </source>
</evidence>
<sequence>FVVGIDVENILYSMFIYVNSRNILNSVFCSNNSENIYFWLAVDNGFNIFYSKFIKDSNNIWFSSNLSWCSDCIFCDNLQNQKYFIRNVEYTKEQYLKIKNKILKEKDKFSEYFNDVNSRGLNINSYDVSWIWIVSSKNIKNWVIVSNVENWRNVFFAAWLPFWKNFYDCIDVWANSFDFYWVKAGWDNSSKLFCCWEIGNSSNIYYSYNLNNCSFCIGCIWLKNKTYCILNKQYSKEQWHELADKIFFQMDRDWILWDFFSWELNPFYFNDTAAFLMYNDFDKKEIVDKWYLWRDEEIKVDIPEWSEIVDIKNLDIINFDESILKKVIKDNNWNCYRIVRIEYDFLKKYNLPLPEIHWLDRIKLWFNF</sequence>
<feature type="non-terminal residue" evidence="1">
    <location>
        <position position="1"/>
    </location>
</feature>
<gene>
    <name evidence="1" type="ORF">ACD_4C00117G0001</name>
</gene>
<name>K2F712_9BACT</name>
<accession>K2F712</accession>
<reference evidence="1" key="1">
    <citation type="journal article" date="2012" name="Science">
        <title>Fermentation, hydrogen, and sulfur metabolism in multiple uncultivated bacterial phyla.</title>
        <authorList>
            <person name="Wrighton K.C."/>
            <person name="Thomas B.C."/>
            <person name="Sharon I."/>
            <person name="Miller C.S."/>
            <person name="Castelle C.J."/>
            <person name="VerBerkmoes N.C."/>
            <person name="Wilkins M.J."/>
            <person name="Hettich R.L."/>
            <person name="Lipton M.S."/>
            <person name="Williams K.H."/>
            <person name="Long P.E."/>
            <person name="Banfield J.F."/>
        </authorList>
    </citation>
    <scope>NUCLEOTIDE SEQUENCE [LARGE SCALE GENOMIC DNA]</scope>
</reference>
<dbReference type="EMBL" id="AMFJ01000633">
    <property type="protein sequence ID" value="EKE26921.1"/>
    <property type="molecule type" value="Genomic_DNA"/>
</dbReference>
<proteinExistence type="predicted"/>
<organism evidence="1">
    <name type="scientific">uncultured bacterium</name>
    <name type="common">gcode 4</name>
    <dbReference type="NCBI Taxonomy" id="1234023"/>
    <lineage>
        <taxon>Bacteria</taxon>
        <taxon>environmental samples</taxon>
    </lineage>
</organism>
<comment type="caution">
    <text evidence="1">The sequence shown here is derived from an EMBL/GenBank/DDBJ whole genome shotgun (WGS) entry which is preliminary data.</text>
</comment>
<protein>
    <submittedName>
        <fullName evidence="1">Uncharacterized protein</fullName>
    </submittedName>
</protein>
<dbReference type="AlphaFoldDB" id="K2F712"/>